<dbReference type="STRING" id="717773.Thicy_0991"/>
<feature type="chain" id="PRO_5003338672" description="Lipoprotein" evidence="1">
    <location>
        <begin position="23"/>
        <end position="575"/>
    </location>
</feature>
<evidence type="ECO:0008006" key="4">
    <source>
        <dbReference type="Google" id="ProtNLM"/>
    </source>
</evidence>
<dbReference type="eggNOG" id="COG3209">
    <property type="taxonomic scope" value="Bacteria"/>
</dbReference>
<dbReference type="HOGENOM" id="CLU_474007_0_0_6"/>
<accession>F6DD22</accession>
<dbReference type="Proteomes" id="UP000009232">
    <property type="component" value="Chromosome"/>
</dbReference>
<organism evidence="2 3">
    <name type="scientific">Thiomicrospira cyclica (strain DSM 14477 / JCM 11371 / ALM1)</name>
    <name type="common">Thioalkalimicrobium cyclicum</name>
    <dbReference type="NCBI Taxonomy" id="717773"/>
    <lineage>
        <taxon>Bacteria</taxon>
        <taxon>Pseudomonadati</taxon>
        <taxon>Pseudomonadota</taxon>
        <taxon>Gammaproteobacteria</taxon>
        <taxon>Thiotrichales</taxon>
        <taxon>Piscirickettsiaceae</taxon>
        <taxon>Thiomicrospira</taxon>
    </lineage>
</organism>
<dbReference type="EMBL" id="CP002776">
    <property type="protein sequence ID" value="AEG31758.1"/>
    <property type="molecule type" value="Genomic_DNA"/>
</dbReference>
<protein>
    <recommendedName>
        <fullName evidence="4">Lipoprotein</fullName>
    </recommendedName>
</protein>
<dbReference type="RefSeq" id="WP_013835535.1">
    <property type="nucleotide sequence ID" value="NC_015581.1"/>
</dbReference>
<sequence>MRNKFTLSLLFAPILVVSGCLGGGGDGGTDSLSITGVAIDGYLGQATVCLDLNRNMVCDDNEPRAITAADGTYTITGVTQAQINNFPVVVEAIAGTTTDTDLNGDLIPRSFSLTSPPGQGAVVSPLTTMVQADMFARGVNLNFATKSIAKLLSKDEASVLNDFISDSGENSETHRFAQIIARMLVSLSEDLEKLEGDSLAKQSFAEETILKYLDVIVGQDLSSSTVDELQNDADEIRNSLITAGVKEFTKNETKLQEQLDLKQERNQISLGRGFLSTNDFLDLFTTTSPFIYEIYRDGKEEGITKIHFDATQGVGYDIRCKRGNNFSSCFPGNIADLEGASGNFDYPFEFVDGELVVYSDEGETKAFAKITYVNETDISGKTFSMASLNYFGQFDRDEVVLAKRIIFPPGSIMYEYGLEHIGRSEPSLADLNCSNTFDFNCADNKNLGSVTDLKNDLLKDGKRFVEENNDGVKFEWWFSDNMEKINYCLKGNCDETTLAVNSYYNFRAGEFLYYFEMPNFIKNRQSRLEVFIEDQGAAYEKINGGWYLNDYIRMAGAFNKIAAEAINEQVFSSEP</sequence>
<feature type="signal peptide" evidence="1">
    <location>
        <begin position="1"/>
        <end position="22"/>
    </location>
</feature>
<gene>
    <name evidence="2" type="ordered locus">Thicy_0991</name>
</gene>
<dbReference type="OrthoDB" id="5622008at2"/>
<evidence type="ECO:0000313" key="2">
    <source>
        <dbReference type="EMBL" id="AEG31758.1"/>
    </source>
</evidence>
<reference evidence="2 3" key="1">
    <citation type="submission" date="2011-05" db="EMBL/GenBank/DDBJ databases">
        <title>Complete sequence of Thioalkalimicrobium cyclicum ALM1.</title>
        <authorList>
            <consortium name="US DOE Joint Genome Institute"/>
            <person name="Lucas S."/>
            <person name="Han J."/>
            <person name="Lapidus A."/>
            <person name="Cheng J.-F."/>
            <person name="Goodwin L."/>
            <person name="Pitluck S."/>
            <person name="Peters L."/>
            <person name="Mikhailova N."/>
            <person name="Davenport K."/>
            <person name="Han C."/>
            <person name="Tapia R."/>
            <person name="Land M."/>
            <person name="Hauser L."/>
            <person name="Kyrpides N."/>
            <person name="Ivanova N."/>
            <person name="Pagani I."/>
            <person name="Kappler U."/>
            <person name="Woyke T."/>
        </authorList>
    </citation>
    <scope>NUCLEOTIDE SEQUENCE [LARGE SCALE GENOMIC DNA]</scope>
    <source>
        <strain evidence="3">DSM 14477 / JCM 11371 / ALM1</strain>
    </source>
</reference>
<proteinExistence type="predicted"/>
<name>F6DD22_THICA</name>
<keyword evidence="1" id="KW-0732">Signal</keyword>
<dbReference type="AlphaFoldDB" id="F6DD22"/>
<dbReference type="PROSITE" id="PS51257">
    <property type="entry name" value="PROKAR_LIPOPROTEIN"/>
    <property type="match status" value="1"/>
</dbReference>
<keyword evidence="3" id="KW-1185">Reference proteome</keyword>
<evidence type="ECO:0000256" key="1">
    <source>
        <dbReference type="SAM" id="SignalP"/>
    </source>
</evidence>
<evidence type="ECO:0000313" key="3">
    <source>
        <dbReference type="Proteomes" id="UP000009232"/>
    </source>
</evidence>
<dbReference type="KEGG" id="tcy:Thicy_0991"/>